<name>A0A5F1YE71_9LEPT</name>
<sequence>MKNWIKRNQNEIRNINQIHKETEESDFTPDPFQLNDTKNTLENHKYLNRFDCLLKIDQRVNHRATIPWYRSDSFFHESFAFRSEYLDVSPDR</sequence>
<reference evidence="1" key="1">
    <citation type="journal article" date="2019" name="PLoS Negl. Trop. Dis.">
        <title>Revisiting the worldwide diversity of Leptospira species in the environment.</title>
        <authorList>
            <person name="Vincent A.T."/>
            <person name="Schiettekatte O."/>
            <person name="Bourhy P."/>
            <person name="Veyrier F.J."/>
            <person name="Picardeau M."/>
        </authorList>
    </citation>
    <scope>NUCLEOTIDE SEQUENCE [LARGE SCALE GENOMIC DNA]</scope>
    <source>
        <strain evidence="1">201800299</strain>
    </source>
</reference>
<dbReference type="RefSeq" id="WP_135592641.1">
    <property type="nucleotide sequence ID" value="NZ_RQEZ01000107.1"/>
</dbReference>
<organism evidence="1 2">
    <name type="scientific">Leptospira gomenensis</name>
    <dbReference type="NCBI Taxonomy" id="2484974"/>
    <lineage>
        <taxon>Bacteria</taxon>
        <taxon>Pseudomonadati</taxon>
        <taxon>Spirochaetota</taxon>
        <taxon>Spirochaetia</taxon>
        <taxon>Leptospirales</taxon>
        <taxon>Leptospiraceae</taxon>
        <taxon>Leptospira</taxon>
    </lineage>
</organism>
<evidence type="ECO:0000313" key="1">
    <source>
        <dbReference type="EMBL" id="TGK35592.1"/>
    </source>
</evidence>
<keyword evidence="2" id="KW-1185">Reference proteome</keyword>
<gene>
    <name evidence="1" type="ORF">EHQ17_06645</name>
</gene>
<comment type="caution">
    <text evidence="1">The sequence shown here is derived from an EMBL/GenBank/DDBJ whole genome shotgun (WGS) entry which is preliminary data.</text>
</comment>
<accession>A0A5F1YE71</accession>
<dbReference type="AlphaFoldDB" id="A0A5F1YE71"/>
<protein>
    <submittedName>
        <fullName evidence="1">Uncharacterized protein</fullName>
    </submittedName>
</protein>
<dbReference type="Proteomes" id="UP000298277">
    <property type="component" value="Unassembled WGS sequence"/>
</dbReference>
<evidence type="ECO:0000313" key="2">
    <source>
        <dbReference type="Proteomes" id="UP000298277"/>
    </source>
</evidence>
<proteinExistence type="predicted"/>
<dbReference type="EMBL" id="RQFA01000028">
    <property type="protein sequence ID" value="TGK35592.1"/>
    <property type="molecule type" value="Genomic_DNA"/>
</dbReference>